<keyword evidence="10" id="KW-0832">Ubl conjugation</keyword>
<keyword evidence="7" id="KW-0677">Repeat</keyword>
<dbReference type="GO" id="GO:0000981">
    <property type="term" value="F:DNA-binding transcription factor activity, RNA polymerase II-specific"/>
    <property type="evidence" value="ECO:0007669"/>
    <property type="project" value="TreeGrafter"/>
</dbReference>
<keyword evidence="11" id="KW-0805">Transcription regulation</keyword>
<keyword evidence="13" id="KW-0804">Transcription</keyword>
<dbReference type="InterPro" id="IPR013087">
    <property type="entry name" value="Znf_C2H2_type"/>
</dbReference>
<feature type="compositionally biased region" description="Basic and acidic residues" evidence="16">
    <location>
        <begin position="136"/>
        <end position="150"/>
    </location>
</feature>
<feature type="domain" description="C2H2-type" evidence="17">
    <location>
        <begin position="231"/>
        <end position="258"/>
    </location>
</feature>
<dbReference type="FunFam" id="3.30.160.60:FF:000529">
    <property type="entry name" value="Zinc finger with KRAB and SCAN domains 8"/>
    <property type="match status" value="1"/>
</dbReference>
<evidence type="ECO:0000256" key="9">
    <source>
        <dbReference type="ARBA" id="ARBA00022833"/>
    </source>
</evidence>
<dbReference type="RefSeq" id="XP_025055630.1">
    <property type="nucleotide sequence ID" value="XM_025199845.1"/>
</dbReference>
<evidence type="ECO:0000256" key="1">
    <source>
        <dbReference type="ARBA" id="ARBA00003767"/>
    </source>
</evidence>
<dbReference type="PROSITE" id="PS00028">
    <property type="entry name" value="ZINC_FINGER_C2H2_1"/>
    <property type="match status" value="3"/>
</dbReference>
<dbReference type="Pfam" id="PF01352">
    <property type="entry name" value="KRAB"/>
    <property type="match status" value="1"/>
</dbReference>
<evidence type="ECO:0000256" key="11">
    <source>
        <dbReference type="ARBA" id="ARBA00023015"/>
    </source>
</evidence>
<evidence type="ECO:0000256" key="15">
    <source>
        <dbReference type="PROSITE-ProRule" id="PRU00042"/>
    </source>
</evidence>
<dbReference type="SUPFAM" id="SSF109640">
    <property type="entry name" value="KRAB domain (Kruppel-associated box)"/>
    <property type="match status" value="1"/>
</dbReference>
<evidence type="ECO:0000256" key="3">
    <source>
        <dbReference type="ARBA" id="ARBA00006991"/>
    </source>
</evidence>
<feature type="domain" description="KRAB" evidence="18">
    <location>
        <begin position="13"/>
        <end position="84"/>
    </location>
</feature>
<keyword evidence="8 15" id="KW-0863">Zinc-finger</keyword>
<dbReference type="PANTHER" id="PTHR24381:SF467">
    <property type="entry name" value="ZINC FINGER AND SCAN DOMAIN-CONTAINING PROTEIN 2"/>
    <property type="match status" value="1"/>
</dbReference>
<dbReference type="Proteomes" id="UP000189705">
    <property type="component" value="Unplaced"/>
</dbReference>
<evidence type="ECO:0000313" key="20">
    <source>
        <dbReference type="RefSeq" id="XP_025055630.1"/>
    </source>
</evidence>
<evidence type="ECO:0000256" key="12">
    <source>
        <dbReference type="ARBA" id="ARBA00023125"/>
    </source>
</evidence>
<proteinExistence type="inferred from homology"/>
<evidence type="ECO:0000259" key="18">
    <source>
        <dbReference type="PROSITE" id="PS50805"/>
    </source>
</evidence>
<gene>
    <name evidence="20" type="primary">LOC102383029</name>
</gene>
<sequence>MQMETTHLLEGLVTFEEVAVYFTKDQWALLDPDQRALYRDVMLENYETVASLGFLTSKPDVVSQLEEGDAPWVPDCQECEERRSLRHTSAVGEGVNEEENLQQKRLQAVEQCGTLLGSLRGNDCVQGEASGSELGAGREKENCVGKEQRKSTSLYEEDPSDLNKTKTQQMAEGQNVCPDCGKIFSCNSHLVRHQRTHTGERPYKCPDCGKGFSRSSHVIIHQRIHTGERPFKCDECGKSFNQSPHLLRHQRLHTVEKRCRFPVWAAVNSAFPASVSIQLPVCGVRGQLQVPPGCSVNLWLCLL</sequence>
<evidence type="ECO:0000256" key="4">
    <source>
        <dbReference type="ARBA" id="ARBA00022499"/>
    </source>
</evidence>
<dbReference type="Gene3D" id="6.10.140.140">
    <property type="match status" value="1"/>
</dbReference>
<feature type="region of interest" description="Disordered" evidence="16">
    <location>
        <begin position="128"/>
        <end position="162"/>
    </location>
</feature>
<dbReference type="SMART" id="SM00349">
    <property type="entry name" value="KRAB"/>
    <property type="match status" value="1"/>
</dbReference>
<dbReference type="InterPro" id="IPR001909">
    <property type="entry name" value="KRAB"/>
</dbReference>
<evidence type="ECO:0000256" key="6">
    <source>
        <dbReference type="ARBA" id="ARBA00022723"/>
    </source>
</evidence>
<evidence type="ECO:0000256" key="8">
    <source>
        <dbReference type="ARBA" id="ARBA00022771"/>
    </source>
</evidence>
<evidence type="ECO:0000256" key="16">
    <source>
        <dbReference type="SAM" id="MobiDB-lite"/>
    </source>
</evidence>
<keyword evidence="14" id="KW-0539">Nucleus</keyword>
<keyword evidence="19" id="KW-1185">Reference proteome</keyword>
<organism evidence="19 20">
    <name type="scientific">Alligator sinensis</name>
    <name type="common">Chinese alligator</name>
    <dbReference type="NCBI Taxonomy" id="38654"/>
    <lineage>
        <taxon>Eukaryota</taxon>
        <taxon>Metazoa</taxon>
        <taxon>Chordata</taxon>
        <taxon>Craniata</taxon>
        <taxon>Vertebrata</taxon>
        <taxon>Euteleostomi</taxon>
        <taxon>Archelosauria</taxon>
        <taxon>Archosauria</taxon>
        <taxon>Crocodylia</taxon>
        <taxon>Alligatoridae</taxon>
        <taxon>Alligatorinae</taxon>
        <taxon>Alligator</taxon>
    </lineage>
</organism>
<dbReference type="Gene3D" id="3.30.160.60">
    <property type="entry name" value="Classic Zinc Finger"/>
    <property type="match status" value="3"/>
</dbReference>
<evidence type="ECO:0000313" key="19">
    <source>
        <dbReference type="Proteomes" id="UP000189705"/>
    </source>
</evidence>
<keyword evidence="5" id="KW-0597">Phosphoprotein</keyword>
<keyword evidence="4" id="KW-1017">Isopeptide bond</keyword>
<protein>
    <submittedName>
        <fullName evidence="20">Zinc finger protein 205-like isoform X1</fullName>
    </submittedName>
</protein>
<dbReference type="PROSITE" id="PS50157">
    <property type="entry name" value="ZINC_FINGER_C2H2_2"/>
    <property type="match status" value="3"/>
</dbReference>
<dbReference type="FunFam" id="3.30.160.60:FF:000338">
    <property type="entry name" value="zinc finger protein 383"/>
    <property type="match status" value="1"/>
</dbReference>
<evidence type="ECO:0000256" key="7">
    <source>
        <dbReference type="ARBA" id="ARBA00022737"/>
    </source>
</evidence>
<dbReference type="SUPFAM" id="SSF57667">
    <property type="entry name" value="beta-beta-alpha zinc fingers"/>
    <property type="match status" value="2"/>
</dbReference>
<dbReference type="Pfam" id="PF13465">
    <property type="entry name" value="zf-H2C2_2"/>
    <property type="match status" value="1"/>
</dbReference>
<dbReference type="GO" id="GO:0005634">
    <property type="term" value="C:nucleus"/>
    <property type="evidence" value="ECO:0007669"/>
    <property type="project" value="UniProtKB-SubCell"/>
</dbReference>
<name>A0A3Q0GB21_ALLSI</name>
<keyword evidence="12" id="KW-0238">DNA-binding</keyword>
<dbReference type="CDD" id="cd07765">
    <property type="entry name" value="KRAB_A-box"/>
    <property type="match status" value="1"/>
</dbReference>
<evidence type="ECO:0000256" key="14">
    <source>
        <dbReference type="ARBA" id="ARBA00023242"/>
    </source>
</evidence>
<dbReference type="PROSITE" id="PS50805">
    <property type="entry name" value="KRAB"/>
    <property type="match status" value="1"/>
</dbReference>
<dbReference type="InterPro" id="IPR036236">
    <property type="entry name" value="Znf_C2H2_sf"/>
</dbReference>
<comment type="similarity">
    <text evidence="3">Belongs to the krueppel C2H2-type zinc-finger protein family.</text>
</comment>
<dbReference type="Pfam" id="PF00096">
    <property type="entry name" value="zf-C2H2"/>
    <property type="match status" value="1"/>
</dbReference>
<keyword evidence="6" id="KW-0479">Metal-binding</keyword>
<evidence type="ECO:0000256" key="2">
    <source>
        <dbReference type="ARBA" id="ARBA00004123"/>
    </source>
</evidence>
<comment type="function">
    <text evidence="1">May be involved in transcriptional regulation.</text>
</comment>
<dbReference type="InterPro" id="IPR036051">
    <property type="entry name" value="KRAB_dom_sf"/>
</dbReference>
<dbReference type="PANTHER" id="PTHR24381">
    <property type="entry name" value="ZINC FINGER PROTEIN"/>
    <property type="match status" value="1"/>
</dbReference>
<dbReference type="SMART" id="SM00355">
    <property type="entry name" value="ZnF_C2H2"/>
    <property type="match status" value="3"/>
</dbReference>
<dbReference type="InParanoid" id="A0A3Q0GB21"/>
<feature type="domain" description="C2H2-type" evidence="17">
    <location>
        <begin position="175"/>
        <end position="202"/>
    </location>
</feature>
<evidence type="ECO:0000256" key="13">
    <source>
        <dbReference type="ARBA" id="ARBA00023163"/>
    </source>
</evidence>
<evidence type="ECO:0000256" key="5">
    <source>
        <dbReference type="ARBA" id="ARBA00022553"/>
    </source>
</evidence>
<keyword evidence="9" id="KW-0862">Zinc</keyword>
<dbReference type="GO" id="GO:0000977">
    <property type="term" value="F:RNA polymerase II transcription regulatory region sequence-specific DNA binding"/>
    <property type="evidence" value="ECO:0007669"/>
    <property type="project" value="TreeGrafter"/>
</dbReference>
<dbReference type="GeneID" id="102383029"/>
<dbReference type="GO" id="GO:0008270">
    <property type="term" value="F:zinc ion binding"/>
    <property type="evidence" value="ECO:0007669"/>
    <property type="project" value="UniProtKB-KW"/>
</dbReference>
<comment type="subcellular location">
    <subcellularLocation>
        <location evidence="2">Nucleus</location>
    </subcellularLocation>
</comment>
<accession>A0A3Q0GB21</accession>
<reference evidence="20" key="1">
    <citation type="submission" date="2025-08" db="UniProtKB">
        <authorList>
            <consortium name="RefSeq"/>
        </authorList>
    </citation>
    <scope>IDENTIFICATION</scope>
</reference>
<feature type="domain" description="C2H2-type" evidence="17">
    <location>
        <begin position="203"/>
        <end position="230"/>
    </location>
</feature>
<evidence type="ECO:0000259" key="17">
    <source>
        <dbReference type="PROSITE" id="PS50157"/>
    </source>
</evidence>
<evidence type="ECO:0000256" key="10">
    <source>
        <dbReference type="ARBA" id="ARBA00022843"/>
    </source>
</evidence>
<dbReference type="AlphaFoldDB" id="A0A3Q0GB21"/>
<dbReference type="FunFam" id="3.30.160.60:FF:002090">
    <property type="entry name" value="Zinc finger protein 473"/>
    <property type="match status" value="1"/>
</dbReference>